<proteinExistence type="predicted"/>
<accession>A0A146M7B9</accession>
<sequence>MFSTSGCFLKALFNVYSLSSNSFEELSSIQKEIFNSAIWMAFYFSRFAMLAVVATSTSDEFDKTKAITALMSHWYDGSSVKEELDIFWMNTACRKLTFSTCGLFTLDSGLIIKACVTGITYLVLLVQFKPQIAVN</sequence>
<evidence type="ECO:0000313" key="8">
    <source>
        <dbReference type="EMBL" id="JAQ15671.1"/>
    </source>
</evidence>
<dbReference type="GO" id="GO:0005886">
    <property type="term" value="C:plasma membrane"/>
    <property type="evidence" value="ECO:0007669"/>
    <property type="project" value="UniProtKB-SubCell"/>
</dbReference>
<organism evidence="8">
    <name type="scientific">Lygus hesperus</name>
    <name type="common">Western plant bug</name>
    <dbReference type="NCBI Taxonomy" id="30085"/>
    <lineage>
        <taxon>Eukaryota</taxon>
        <taxon>Metazoa</taxon>
        <taxon>Ecdysozoa</taxon>
        <taxon>Arthropoda</taxon>
        <taxon>Hexapoda</taxon>
        <taxon>Insecta</taxon>
        <taxon>Pterygota</taxon>
        <taxon>Neoptera</taxon>
        <taxon>Paraneoptera</taxon>
        <taxon>Hemiptera</taxon>
        <taxon>Heteroptera</taxon>
        <taxon>Panheteroptera</taxon>
        <taxon>Cimicomorpha</taxon>
        <taxon>Miridae</taxon>
        <taxon>Mirini</taxon>
        <taxon>Lygus</taxon>
    </lineage>
</organism>
<evidence type="ECO:0000256" key="6">
    <source>
        <dbReference type="SAM" id="Phobius"/>
    </source>
</evidence>
<keyword evidence="2" id="KW-1003">Cell membrane</keyword>
<evidence type="ECO:0000256" key="5">
    <source>
        <dbReference type="ARBA" id="ARBA00023136"/>
    </source>
</evidence>
<name>A0A146M7B9_LYGHE</name>
<feature type="transmembrane region" description="Helical" evidence="6">
    <location>
        <begin position="33"/>
        <end position="55"/>
    </location>
</feature>
<reference evidence="8" key="1">
    <citation type="journal article" date="2016" name="Gigascience">
        <title>De novo construction of an expanded transcriptome assembly for the western tarnished plant bug, Lygus hesperus.</title>
        <authorList>
            <person name="Tassone E.E."/>
            <person name="Geib S.M."/>
            <person name="Hall B."/>
            <person name="Fabrick J.A."/>
            <person name="Brent C.S."/>
            <person name="Hull J.J."/>
        </authorList>
    </citation>
    <scope>NUCLEOTIDE SEQUENCE</scope>
</reference>
<evidence type="ECO:0000256" key="4">
    <source>
        <dbReference type="ARBA" id="ARBA00022989"/>
    </source>
</evidence>
<dbReference type="InterPro" id="IPR013604">
    <property type="entry name" value="7TM_chemorcpt"/>
</dbReference>
<gene>
    <name evidence="7" type="ORF">g.40152</name>
    <name evidence="8" type="ORF">g.40155</name>
</gene>
<evidence type="ECO:0000256" key="3">
    <source>
        <dbReference type="ARBA" id="ARBA00022692"/>
    </source>
</evidence>
<keyword evidence="4 6" id="KW-1133">Transmembrane helix</keyword>
<keyword evidence="5 6" id="KW-0472">Membrane</keyword>
<dbReference type="AlphaFoldDB" id="A0A146M7B9"/>
<dbReference type="Pfam" id="PF08395">
    <property type="entry name" value="7tm_7"/>
    <property type="match status" value="1"/>
</dbReference>
<evidence type="ECO:0000256" key="1">
    <source>
        <dbReference type="ARBA" id="ARBA00004651"/>
    </source>
</evidence>
<dbReference type="EMBL" id="GDHC01002958">
    <property type="protein sequence ID" value="JAQ15671.1"/>
    <property type="molecule type" value="Transcribed_RNA"/>
</dbReference>
<keyword evidence="3 6" id="KW-0812">Transmembrane</keyword>
<evidence type="ECO:0000256" key="2">
    <source>
        <dbReference type="ARBA" id="ARBA00022475"/>
    </source>
</evidence>
<dbReference type="EMBL" id="GDHC01009336">
    <property type="protein sequence ID" value="JAQ09293.1"/>
    <property type="molecule type" value="Transcribed_RNA"/>
</dbReference>
<comment type="subcellular location">
    <subcellularLocation>
        <location evidence="1">Cell membrane</location>
        <topology evidence="1">Multi-pass membrane protein</topology>
    </subcellularLocation>
</comment>
<protein>
    <submittedName>
        <fullName evidence="8">Uncharacterized protein</fullName>
    </submittedName>
</protein>
<dbReference type="GO" id="GO:0050909">
    <property type="term" value="P:sensory perception of taste"/>
    <property type="evidence" value="ECO:0007669"/>
    <property type="project" value="InterPro"/>
</dbReference>
<evidence type="ECO:0000313" key="7">
    <source>
        <dbReference type="EMBL" id="JAQ09293.1"/>
    </source>
</evidence>